<sequence>MISFRWDEEFGRVISNQEDKKIKRILEIKKEQGQKTKSETIRKMLIQEGYIKENEDVTEVKSSGMQKSMEGALRELGIEDILLTLADRLNTVPTKEEVLKLSDNEGTIAELKAEIEQEKKKNEQLKQMGSENEALRKENAELKSRLETITKEYEDMKEDYKDVAMKKRPLFSFGSTSK</sequence>
<feature type="coiled-coil region" evidence="1">
    <location>
        <begin position="101"/>
        <end position="166"/>
    </location>
</feature>
<gene>
    <name evidence="2" type="ORF">D7Z54_32700</name>
</gene>
<evidence type="ECO:0000313" key="3">
    <source>
        <dbReference type="Proteomes" id="UP000275076"/>
    </source>
</evidence>
<name>A0A428MSN9_9BACI</name>
<dbReference type="AlphaFoldDB" id="A0A428MSN9"/>
<dbReference type="Proteomes" id="UP000275076">
    <property type="component" value="Unassembled WGS sequence"/>
</dbReference>
<dbReference type="RefSeq" id="WP_125563041.1">
    <property type="nucleotide sequence ID" value="NZ_RBVX01000089.1"/>
</dbReference>
<protein>
    <submittedName>
        <fullName evidence="2">Uncharacterized protein</fullName>
    </submittedName>
</protein>
<comment type="caution">
    <text evidence="2">The sequence shown here is derived from an EMBL/GenBank/DDBJ whole genome shotgun (WGS) entry which is preliminary data.</text>
</comment>
<evidence type="ECO:0000256" key="1">
    <source>
        <dbReference type="SAM" id="Coils"/>
    </source>
</evidence>
<accession>A0A428MSN9</accession>
<dbReference type="EMBL" id="RBVX01000089">
    <property type="protein sequence ID" value="RSL29167.1"/>
    <property type="molecule type" value="Genomic_DNA"/>
</dbReference>
<reference evidence="2 3" key="1">
    <citation type="submission" date="2018-10" db="EMBL/GenBank/DDBJ databases">
        <title>Draft genome sequence of Bacillus salarius IM0101, isolated from a hypersaline soil in Inner Mongolia, China.</title>
        <authorList>
            <person name="Yamprayoonswat W."/>
            <person name="Boonvisut S."/>
            <person name="Jumpathong W."/>
            <person name="Sittihan S."/>
            <person name="Ruangsuj P."/>
            <person name="Wanthongcharoen S."/>
            <person name="Thongpramul N."/>
            <person name="Pimmason S."/>
            <person name="Yu B."/>
            <person name="Yasawong M."/>
        </authorList>
    </citation>
    <scope>NUCLEOTIDE SEQUENCE [LARGE SCALE GENOMIC DNA]</scope>
    <source>
        <strain evidence="2 3">IM0101</strain>
    </source>
</reference>
<organism evidence="2 3">
    <name type="scientific">Salibacterium salarium</name>
    <dbReference type="NCBI Taxonomy" id="284579"/>
    <lineage>
        <taxon>Bacteria</taxon>
        <taxon>Bacillati</taxon>
        <taxon>Bacillota</taxon>
        <taxon>Bacilli</taxon>
        <taxon>Bacillales</taxon>
        <taxon>Bacillaceae</taxon>
    </lineage>
</organism>
<dbReference type="Gene3D" id="1.20.1170.10">
    <property type="match status" value="1"/>
</dbReference>
<keyword evidence="1" id="KW-0175">Coiled coil</keyword>
<keyword evidence="3" id="KW-1185">Reference proteome</keyword>
<evidence type="ECO:0000313" key="2">
    <source>
        <dbReference type="EMBL" id="RSL29167.1"/>
    </source>
</evidence>
<proteinExistence type="predicted"/>